<dbReference type="GeneTree" id="ENSGT00490000044274"/>
<dbReference type="GeneID" id="107150066"/>
<protein>
    <submittedName>
        <fullName evidence="2">GON7 subunit of KEOPS complex</fullName>
    </submittedName>
</protein>
<evidence type="ECO:0000313" key="2">
    <source>
        <dbReference type="Ensembl" id="ENSMMMP00000000317.1"/>
    </source>
</evidence>
<proteinExistence type="predicted"/>
<sequence>MELSGEYVGPDGEQQRLRVLCDGTGDADSLQNLLSGVTQMKELVSDFFGPLVQQEAQGRVAPDDTLDGDGEDDAEDENNIDKRTNSDGPSAKRPKLPS</sequence>
<dbReference type="RefSeq" id="XP_015350499.1">
    <property type="nucleotide sequence ID" value="XM_015495013.2"/>
</dbReference>
<name>A0A8C6ELX0_MARMA</name>
<evidence type="ECO:0000256" key="1">
    <source>
        <dbReference type="SAM" id="MobiDB-lite"/>
    </source>
</evidence>
<feature type="region of interest" description="Disordered" evidence="1">
    <location>
        <begin position="54"/>
        <end position="98"/>
    </location>
</feature>
<reference evidence="2" key="2">
    <citation type="submission" date="2025-09" db="UniProtKB">
        <authorList>
            <consortium name="Ensembl"/>
        </authorList>
    </citation>
    <scope>IDENTIFICATION</scope>
</reference>
<dbReference type="Proteomes" id="UP000694407">
    <property type="component" value="Unplaced"/>
</dbReference>
<dbReference type="PANTHER" id="PTHR37363">
    <property type="entry name" value="EKC/KEOPS COMPLEX SUBUNIT GON7"/>
    <property type="match status" value="1"/>
</dbReference>
<evidence type="ECO:0000313" key="3">
    <source>
        <dbReference type="Proteomes" id="UP000694407"/>
    </source>
</evidence>
<dbReference type="GO" id="GO:0002949">
    <property type="term" value="P:tRNA threonylcarbamoyladenosine modification"/>
    <property type="evidence" value="ECO:0007669"/>
    <property type="project" value="Ensembl"/>
</dbReference>
<dbReference type="Ensembl" id="ENSMMMT00000000344.1">
    <property type="protein sequence ID" value="ENSMMMP00000000317.1"/>
    <property type="gene ID" value="ENSMMMG00000000310.1"/>
</dbReference>
<dbReference type="GO" id="GO:0005730">
    <property type="term" value="C:nucleolus"/>
    <property type="evidence" value="ECO:0007669"/>
    <property type="project" value="Ensembl"/>
</dbReference>
<gene>
    <name evidence="2" type="primary">GON7</name>
</gene>
<dbReference type="AlphaFoldDB" id="A0A8C6ELX0"/>
<dbReference type="GO" id="GO:0005654">
    <property type="term" value="C:nucleoplasm"/>
    <property type="evidence" value="ECO:0007669"/>
    <property type="project" value="Ensembl"/>
</dbReference>
<dbReference type="GO" id="GO:0000408">
    <property type="term" value="C:EKC/KEOPS complex"/>
    <property type="evidence" value="ECO:0007669"/>
    <property type="project" value="Ensembl"/>
</dbReference>
<reference evidence="2" key="1">
    <citation type="submission" date="2025-08" db="UniProtKB">
        <authorList>
            <consortium name="Ensembl"/>
        </authorList>
    </citation>
    <scope>IDENTIFICATION</scope>
</reference>
<dbReference type="InterPro" id="IPR027893">
    <property type="entry name" value="GON7_meta"/>
</dbReference>
<keyword evidence="3" id="KW-1185">Reference proteome</keyword>
<dbReference type="Pfam" id="PF15387">
    <property type="entry name" value="DUF4611"/>
    <property type="match status" value="1"/>
</dbReference>
<organism evidence="2 3">
    <name type="scientific">Marmota marmota marmota</name>
    <name type="common">Alpine marmot</name>
    <dbReference type="NCBI Taxonomy" id="9994"/>
    <lineage>
        <taxon>Eukaryota</taxon>
        <taxon>Metazoa</taxon>
        <taxon>Chordata</taxon>
        <taxon>Craniata</taxon>
        <taxon>Vertebrata</taxon>
        <taxon>Euteleostomi</taxon>
        <taxon>Mammalia</taxon>
        <taxon>Eutheria</taxon>
        <taxon>Euarchontoglires</taxon>
        <taxon>Glires</taxon>
        <taxon>Rodentia</taxon>
        <taxon>Sciuromorpha</taxon>
        <taxon>Sciuridae</taxon>
        <taxon>Xerinae</taxon>
        <taxon>Marmotini</taxon>
        <taxon>Marmota</taxon>
    </lineage>
</organism>
<dbReference type="PANTHER" id="PTHR37363:SF1">
    <property type="entry name" value="EKC_KEOPS COMPLEX SUBUNIT GON7"/>
    <property type="match status" value="1"/>
</dbReference>
<dbReference type="CTD" id="84520"/>
<feature type="compositionally biased region" description="Acidic residues" evidence="1">
    <location>
        <begin position="64"/>
        <end position="78"/>
    </location>
</feature>
<dbReference type="OrthoDB" id="8905128at2759"/>
<dbReference type="GO" id="GO:0005829">
    <property type="term" value="C:cytosol"/>
    <property type="evidence" value="ECO:0007669"/>
    <property type="project" value="Ensembl"/>
</dbReference>
<accession>A0A8C6ELX0</accession>
<dbReference type="KEGG" id="mmma:107150066"/>